<dbReference type="SUPFAM" id="SSF53590">
    <property type="entry name" value="Nucleoside hydrolase"/>
    <property type="match status" value="1"/>
</dbReference>
<dbReference type="RefSeq" id="XP_066921917.1">
    <property type="nucleotide sequence ID" value="XM_067065816.1"/>
</dbReference>
<dbReference type="PANTHER" id="PTHR46190">
    <property type="entry name" value="SI:CH211-201H21.5-RELATED"/>
    <property type="match status" value="1"/>
</dbReference>
<dbReference type="PANTHER" id="PTHR46190:SF1">
    <property type="entry name" value="SI:CH211-201H21.5"/>
    <property type="match status" value="1"/>
</dbReference>
<name>A0A7M5UGE9_9CNID</name>
<organism evidence="5 6">
    <name type="scientific">Clytia hemisphaerica</name>
    <dbReference type="NCBI Taxonomy" id="252671"/>
    <lineage>
        <taxon>Eukaryota</taxon>
        <taxon>Metazoa</taxon>
        <taxon>Cnidaria</taxon>
        <taxon>Hydrozoa</taxon>
        <taxon>Hydroidolina</taxon>
        <taxon>Leptothecata</taxon>
        <taxon>Obeliida</taxon>
        <taxon>Clytiidae</taxon>
        <taxon>Clytia</taxon>
    </lineage>
</organism>
<evidence type="ECO:0000256" key="2">
    <source>
        <dbReference type="ARBA" id="ARBA00022801"/>
    </source>
</evidence>
<dbReference type="OrthoDB" id="432381at2759"/>
<evidence type="ECO:0000259" key="4">
    <source>
        <dbReference type="Pfam" id="PF01156"/>
    </source>
</evidence>
<evidence type="ECO:0000256" key="3">
    <source>
        <dbReference type="ARBA" id="ARBA00023295"/>
    </source>
</evidence>
<protein>
    <recommendedName>
        <fullName evidence="4">Inosine/uridine-preferring nucleoside hydrolase domain-containing protein</fullName>
    </recommendedName>
</protein>
<dbReference type="Pfam" id="PF01156">
    <property type="entry name" value="IU_nuc_hydro"/>
    <property type="match status" value="1"/>
</dbReference>
<keyword evidence="6" id="KW-1185">Reference proteome</keyword>
<dbReference type="CDD" id="cd02649">
    <property type="entry name" value="nuc_hydro_CeIAG"/>
    <property type="match status" value="1"/>
</dbReference>
<keyword evidence="3" id="KW-0326">Glycosidase</keyword>
<dbReference type="InterPro" id="IPR015910">
    <property type="entry name" value="I/U_nuclsd_hydro_CS"/>
</dbReference>
<dbReference type="InterPro" id="IPR036452">
    <property type="entry name" value="Ribo_hydro-like"/>
</dbReference>
<dbReference type="Gene3D" id="3.90.245.10">
    <property type="entry name" value="Ribonucleoside hydrolase-like"/>
    <property type="match status" value="1"/>
</dbReference>
<dbReference type="GO" id="GO:0016799">
    <property type="term" value="F:hydrolase activity, hydrolyzing N-glycosyl compounds"/>
    <property type="evidence" value="ECO:0007669"/>
    <property type="project" value="InterPro"/>
</dbReference>
<dbReference type="Proteomes" id="UP000594262">
    <property type="component" value="Unplaced"/>
</dbReference>
<reference evidence="5" key="1">
    <citation type="submission" date="2021-01" db="UniProtKB">
        <authorList>
            <consortium name="EnsemblMetazoa"/>
        </authorList>
    </citation>
    <scope>IDENTIFICATION</scope>
</reference>
<evidence type="ECO:0000256" key="1">
    <source>
        <dbReference type="ARBA" id="ARBA00009176"/>
    </source>
</evidence>
<dbReference type="GeneID" id="136809298"/>
<evidence type="ECO:0000313" key="5">
    <source>
        <dbReference type="EnsemblMetazoa" id="CLYHEMP000750.1"/>
    </source>
</evidence>
<accession>A0A7M5UGE9</accession>
<comment type="similarity">
    <text evidence="1">Belongs to the IUNH family.</text>
</comment>
<evidence type="ECO:0000313" key="6">
    <source>
        <dbReference type="Proteomes" id="UP000594262"/>
    </source>
</evidence>
<keyword evidence="2" id="KW-0378">Hydrolase</keyword>
<proteinExistence type="inferred from homology"/>
<dbReference type="InterPro" id="IPR001910">
    <property type="entry name" value="Inosine/uridine_hydrolase_dom"/>
</dbReference>
<dbReference type="InterPro" id="IPR052775">
    <property type="entry name" value="IUN_hydrolase"/>
</dbReference>
<sequence>MVYRLSLYAFKTLCWLQLRSTLSCFGKPSARFYQYRSCDAMKVLIDCDPGIDDAIALGIALSKKDLQIVGITTVQGNVDVHQCAVNALKILEAYDRLDIPVFKGSSTAIIKHDKDAGHFHGKDGLGDVLKHGPDENVIQKEHGVSAINRLAQEHQGELTLIAIGPLTNLALALRLNPSLPSQLKELIIMGGNYKGVGNVTMAAEFNFWADPHAAQIVLEEFKCPKYLITWELSRECFLTSNDVIQYCNTGTKQSEFKKMILAAKGMVENHTSGFCDAVAVGVALYRDMITKTHEVYATVELEGTHTKGMVICDWCPEFRIEGGVKKPNIIIVDQIDEELYRKVFLNSTK</sequence>
<feature type="domain" description="Inosine/uridine-preferring nucleoside hydrolase" evidence="4">
    <location>
        <begin position="43"/>
        <end position="340"/>
    </location>
</feature>
<dbReference type="EnsemblMetazoa" id="CLYHEMT000750.1">
    <property type="protein sequence ID" value="CLYHEMP000750.1"/>
    <property type="gene ID" value="CLYHEMG000750"/>
</dbReference>
<dbReference type="AlphaFoldDB" id="A0A7M5UGE9"/>
<dbReference type="PROSITE" id="PS01247">
    <property type="entry name" value="IUNH"/>
    <property type="match status" value="1"/>
</dbReference>